<proteinExistence type="predicted"/>
<feature type="compositionally biased region" description="Low complexity" evidence="1">
    <location>
        <begin position="198"/>
        <end position="216"/>
    </location>
</feature>
<organism evidence="3 4">
    <name type="scientific">Linnemannia exigua</name>
    <dbReference type="NCBI Taxonomy" id="604196"/>
    <lineage>
        <taxon>Eukaryota</taxon>
        <taxon>Fungi</taxon>
        <taxon>Fungi incertae sedis</taxon>
        <taxon>Mucoromycota</taxon>
        <taxon>Mortierellomycotina</taxon>
        <taxon>Mortierellomycetes</taxon>
        <taxon>Mortierellales</taxon>
        <taxon>Mortierellaceae</taxon>
        <taxon>Linnemannia</taxon>
    </lineage>
</organism>
<keyword evidence="2" id="KW-0812">Transmembrane</keyword>
<reference evidence="3" key="1">
    <citation type="journal article" date="2020" name="Fungal Divers.">
        <title>Resolving the Mortierellaceae phylogeny through synthesis of multi-gene phylogenetics and phylogenomics.</title>
        <authorList>
            <person name="Vandepol N."/>
            <person name="Liber J."/>
            <person name="Desiro A."/>
            <person name="Na H."/>
            <person name="Kennedy M."/>
            <person name="Barry K."/>
            <person name="Grigoriev I.V."/>
            <person name="Miller A.N."/>
            <person name="O'Donnell K."/>
            <person name="Stajich J.E."/>
            <person name="Bonito G."/>
        </authorList>
    </citation>
    <scope>NUCLEOTIDE SEQUENCE</scope>
    <source>
        <strain evidence="3">NRRL 28262</strain>
    </source>
</reference>
<evidence type="ECO:0000256" key="2">
    <source>
        <dbReference type="SAM" id="Phobius"/>
    </source>
</evidence>
<evidence type="ECO:0000256" key="1">
    <source>
        <dbReference type="SAM" id="MobiDB-lite"/>
    </source>
</evidence>
<name>A0AAD4DH36_9FUNG</name>
<feature type="transmembrane region" description="Helical" evidence="2">
    <location>
        <begin position="43"/>
        <end position="65"/>
    </location>
</feature>
<comment type="caution">
    <text evidence="3">The sequence shown here is derived from an EMBL/GenBank/DDBJ whole genome shotgun (WGS) entry which is preliminary data.</text>
</comment>
<feature type="compositionally biased region" description="Low complexity" evidence="1">
    <location>
        <begin position="266"/>
        <end position="277"/>
    </location>
</feature>
<keyword evidence="2" id="KW-1133">Transmembrane helix</keyword>
<evidence type="ECO:0000313" key="4">
    <source>
        <dbReference type="Proteomes" id="UP001194580"/>
    </source>
</evidence>
<dbReference type="AlphaFoldDB" id="A0AAD4DH36"/>
<feature type="transmembrane region" description="Helical" evidence="2">
    <location>
        <begin position="77"/>
        <end position="94"/>
    </location>
</feature>
<dbReference type="EMBL" id="JAAAIL010000225">
    <property type="protein sequence ID" value="KAG0278036.1"/>
    <property type="molecule type" value="Genomic_DNA"/>
</dbReference>
<keyword evidence="2" id="KW-0472">Membrane</keyword>
<feature type="region of interest" description="Disordered" evidence="1">
    <location>
        <begin position="198"/>
        <end position="277"/>
    </location>
</feature>
<sequence length="277" mass="31210">MGNVDLRHMRRWLVVLNTLNLLVMTGNYGYLTFLHREEERPNYWITVTDWTLIIFTSIFFVAYVYSLRGKRVLEKHLRVFWMLIPCLTLLGITLNKIRFEIWATGRIVDTSSSSDPPGAFACGGDPDCILLWSLTFLTAITGLFSLIEIGMAFVWGPLEPRTNLYGQQGYNAGAQVTIVAPYQQLQPQMQQMVYPPQQQQPGFVAPQPLQQQQQQPSFAPIDANTPAGIMAQPYQFTGQQQQQYQSFTQPAPLQPYQPSPSPQPSPGATASSPGTHR</sequence>
<keyword evidence="4" id="KW-1185">Reference proteome</keyword>
<accession>A0AAD4DH36</accession>
<feature type="transmembrane region" description="Helical" evidence="2">
    <location>
        <begin position="12"/>
        <end position="31"/>
    </location>
</feature>
<feature type="transmembrane region" description="Helical" evidence="2">
    <location>
        <begin position="129"/>
        <end position="155"/>
    </location>
</feature>
<evidence type="ECO:0000313" key="3">
    <source>
        <dbReference type="EMBL" id="KAG0278036.1"/>
    </source>
</evidence>
<feature type="compositionally biased region" description="Pro residues" evidence="1">
    <location>
        <begin position="252"/>
        <end position="265"/>
    </location>
</feature>
<dbReference type="Proteomes" id="UP001194580">
    <property type="component" value="Unassembled WGS sequence"/>
</dbReference>
<feature type="compositionally biased region" description="Low complexity" evidence="1">
    <location>
        <begin position="232"/>
        <end position="251"/>
    </location>
</feature>
<gene>
    <name evidence="3" type="ORF">BGZ95_004836</name>
</gene>
<protein>
    <submittedName>
        <fullName evidence="3">Uncharacterized protein</fullName>
    </submittedName>
</protein>